<organism evidence="2 3">
    <name type="scientific">Lolium multiflorum</name>
    <name type="common">Italian ryegrass</name>
    <name type="synonym">Lolium perenne subsp. multiflorum</name>
    <dbReference type="NCBI Taxonomy" id="4521"/>
    <lineage>
        <taxon>Eukaryota</taxon>
        <taxon>Viridiplantae</taxon>
        <taxon>Streptophyta</taxon>
        <taxon>Embryophyta</taxon>
        <taxon>Tracheophyta</taxon>
        <taxon>Spermatophyta</taxon>
        <taxon>Magnoliopsida</taxon>
        <taxon>Liliopsida</taxon>
        <taxon>Poales</taxon>
        <taxon>Poaceae</taxon>
        <taxon>BOP clade</taxon>
        <taxon>Pooideae</taxon>
        <taxon>Poodae</taxon>
        <taxon>Poeae</taxon>
        <taxon>Poeae Chloroplast Group 2 (Poeae type)</taxon>
        <taxon>Loliodinae</taxon>
        <taxon>Loliinae</taxon>
        <taxon>Lolium</taxon>
    </lineage>
</organism>
<dbReference type="PANTHER" id="PTHR37984">
    <property type="entry name" value="PROTEIN CBG26694"/>
    <property type="match status" value="1"/>
</dbReference>
<dbReference type="Gene3D" id="1.10.340.70">
    <property type="match status" value="1"/>
</dbReference>
<keyword evidence="3" id="KW-1185">Reference proteome</keyword>
<dbReference type="SUPFAM" id="SSF54160">
    <property type="entry name" value="Chromo domain-like"/>
    <property type="match status" value="1"/>
</dbReference>
<dbReference type="Gene3D" id="3.30.420.10">
    <property type="entry name" value="Ribonuclease H-like superfamily/Ribonuclease H"/>
    <property type="match status" value="1"/>
</dbReference>
<accession>A0AAD8R4D1</accession>
<dbReference type="AlphaFoldDB" id="A0AAD8R4D1"/>
<dbReference type="InterPro" id="IPR036397">
    <property type="entry name" value="RNaseH_sf"/>
</dbReference>
<evidence type="ECO:0000313" key="2">
    <source>
        <dbReference type="EMBL" id="KAK1613841.1"/>
    </source>
</evidence>
<dbReference type="InterPro" id="IPR016197">
    <property type="entry name" value="Chromo-like_dom_sf"/>
</dbReference>
<evidence type="ECO:0000313" key="3">
    <source>
        <dbReference type="Proteomes" id="UP001231189"/>
    </source>
</evidence>
<dbReference type="InterPro" id="IPR050951">
    <property type="entry name" value="Retrovirus_Pol_polyprotein"/>
</dbReference>
<feature type="domain" description="Integrase zinc-binding" evidence="1">
    <location>
        <begin position="50"/>
        <end position="106"/>
    </location>
</feature>
<dbReference type="PANTHER" id="PTHR37984:SF5">
    <property type="entry name" value="PROTEIN NYNRIN-LIKE"/>
    <property type="match status" value="1"/>
</dbReference>
<dbReference type="InterPro" id="IPR012337">
    <property type="entry name" value="RNaseH-like_sf"/>
</dbReference>
<dbReference type="InterPro" id="IPR041588">
    <property type="entry name" value="Integrase_H2C2"/>
</dbReference>
<reference evidence="2" key="1">
    <citation type="submission" date="2023-07" db="EMBL/GenBank/DDBJ databases">
        <title>A chromosome-level genome assembly of Lolium multiflorum.</title>
        <authorList>
            <person name="Chen Y."/>
            <person name="Copetti D."/>
            <person name="Kolliker R."/>
            <person name="Studer B."/>
        </authorList>
    </citation>
    <scope>NUCLEOTIDE SEQUENCE</scope>
    <source>
        <strain evidence="2">02402/16</strain>
        <tissue evidence="2">Leaf</tissue>
    </source>
</reference>
<comment type="caution">
    <text evidence="2">The sequence shown here is derived from an EMBL/GenBank/DDBJ whole genome shotgun (WGS) entry which is preliminary data.</text>
</comment>
<sequence length="303" mass="34172">MEIVIEGYEKDEQTKKLYAELCLQGSNAQGFALVDGVIRHQGKIWLGNHKEAQQAVLTALHNSGLGGHSGGLVTYHKVKQMFAWPHMKQDITKYVQHCTVCQQAKSEHTKLPGKLQPLPIPPEAWHTVGLDFIEGLPISGKYDTILVAVDKFTKFGHFIPLKHPFTAATVAQAFVDNVYCFHSIPKQAEPNGHTELDEWLRERVEMLPVILQPQQIIDERMIKRGSKEVPQVKVQWSGMPPSLQTWESVFAIVNEFPQAPAWGQAGTRGGGSVTTHYLTEALRIKRRTDYRQRMREAHIEAQA</sequence>
<dbReference type="SUPFAM" id="SSF53098">
    <property type="entry name" value="Ribonuclease H-like"/>
    <property type="match status" value="1"/>
</dbReference>
<dbReference type="GO" id="GO:0003676">
    <property type="term" value="F:nucleic acid binding"/>
    <property type="evidence" value="ECO:0007669"/>
    <property type="project" value="InterPro"/>
</dbReference>
<dbReference type="Pfam" id="PF17921">
    <property type="entry name" value="Integrase_H2C2"/>
    <property type="match status" value="1"/>
</dbReference>
<protein>
    <recommendedName>
        <fullName evidence="1">Integrase zinc-binding domain-containing protein</fullName>
    </recommendedName>
</protein>
<evidence type="ECO:0000259" key="1">
    <source>
        <dbReference type="Pfam" id="PF17921"/>
    </source>
</evidence>
<proteinExistence type="predicted"/>
<dbReference type="Proteomes" id="UP001231189">
    <property type="component" value="Unassembled WGS sequence"/>
</dbReference>
<dbReference type="EMBL" id="JAUUTY010000006">
    <property type="protein sequence ID" value="KAK1613841.1"/>
    <property type="molecule type" value="Genomic_DNA"/>
</dbReference>
<name>A0AAD8R4D1_LOLMU</name>
<gene>
    <name evidence="2" type="ORF">QYE76_019358</name>
</gene>